<dbReference type="InterPro" id="IPR051497">
    <property type="entry name" value="Dev/Hematopoietic_TF"/>
</dbReference>
<dbReference type="InterPro" id="IPR013087">
    <property type="entry name" value="Znf_C2H2_type"/>
</dbReference>
<evidence type="ECO:0000256" key="3">
    <source>
        <dbReference type="ARBA" id="ARBA00022737"/>
    </source>
</evidence>
<dbReference type="OrthoDB" id="10046198at2759"/>
<name>A0A0N4U0I1_DRAME</name>
<evidence type="ECO:0000256" key="9">
    <source>
        <dbReference type="PROSITE-ProRule" id="PRU00042"/>
    </source>
</evidence>
<dbReference type="InterPro" id="IPR056438">
    <property type="entry name" value="Znf-C2H2_CTCF"/>
</dbReference>
<keyword evidence="8" id="KW-0539">Nucleus</keyword>
<keyword evidence="13" id="KW-1185">Reference proteome</keyword>
<gene>
    <name evidence="11" type="ORF">DME_LOCUS4422</name>
</gene>
<proteinExistence type="predicted"/>
<evidence type="ECO:0000256" key="8">
    <source>
        <dbReference type="ARBA" id="ARBA00023242"/>
    </source>
</evidence>
<evidence type="ECO:0000313" key="11">
    <source>
        <dbReference type="EMBL" id="VDN54449.1"/>
    </source>
</evidence>
<dbReference type="PROSITE" id="PS00028">
    <property type="entry name" value="ZINC_FINGER_C2H2_1"/>
    <property type="match status" value="2"/>
</dbReference>
<evidence type="ECO:0000313" key="14">
    <source>
        <dbReference type="WBParaSite" id="DME_0000006201-mRNA-1"/>
    </source>
</evidence>
<dbReference type="Gene3D" id="3.30.160.60">
    <property type="entry name" value="Classic Zinc Finger"/>
    <property type="match status" value="2"/>
</dbReference>
<comment type="subcellular location">
    <subcellularLocation>
        <location evidence="1">Nucleus</location>
    </subcellularLocation>
</comment>
<dbReference type="FunFam" id="3.30.160.60:FF:001498">
    <property type="entry name" value="Zinc finger protein 404"/>
    <property type="match status" value="1"/>
</dbReference>
<keyword evidence="7" id="KW-0804">Transcription</keyword>
<dbReference type="Proteomes" id="UP000038040">
    <property type="component" value="Unplaced"/>
</dbReference>
<reference evidence="14" key="1">
    <citation type="submission" date="2017-02" db="UniProtKB">
        <authorList>
            <consortium name="WormBaseParasite"/>
        </authorList>
    </citation>
    <scope>IDENTIFICATION</scope>
</reference>
<dbReference type="GO" id="GO:0000978">
    <property type="term" value="F:RNA polymerase II cis-regulatory region sequence-specific DNA binding"/>
    <property type="evidence" value="ECO:0007669"/>
    <property type="project" value="TreeGrafter"/>
</dbReference>
<sequence length="238" mass="26473">MQSGISTVLPFLQKYYAQLSLNSATSLFGANPSVTSSSKGSAFNAVAKTPRCGPTFRNEDINPAQVNVVDDDELVFAEPAARRDVNAKKDRCTFCSKVFTNRSNLIVHLRSHTGEKPYKCRLCTYACAQSSKLTRHMRTHGQQGKETFHCYICRMPFSVHSTLEKHMRKCVVNNNQNAQQCSPAEYESDSPCLADASSLLALSKVSLNNAQYPTNISQSNHQFVLNWLQVINIGFLVL</sequence>
<feature type="domain" description="C2H2-type" evidence="10">
    <location>
        <begin position="90"/>
        <end position="117"/>
    </location>
</feature>
<evidence type="ECO:0000313" key="12">
    <source>
        <dbReference type="Proteomes" id="UP000038040"/>
    </source>
</evidence>
<evidence type="ECO:0000256" key="4">
    <source>
        <dbReference type="ARBA" id="ARBA00022771"/>
    </source>
</evidence>
<protein>
    <submittedName>
        <fullName evidence="14">C2H2-type domain-containing protein</fullName>
    </submittedName>
</protein>
<organism evidence="12 14">
    <name type="scientific">Dracunculus medinensis</name>
    <name type="common">Guinea worm</name>
    <dbReference type="NCBI Taxonomy" id="318479"/>
    <lineage>
        <taxon>Eukaryota</taxon>
        <taxon>Metazoa</taxon>
        <taxon>Ecdysozoa</taxon>
        <taxon>Nematoda</taxon>
        <taxon>Chromadorea</taxon>
        <taxon>Rhabditida</taxon>
        <taxon>Spirurina</taxon>
        <taxon>Dracunculoidea</taxon>
        <taxon>Dracunculidae</taxon>
        <taxon>Dracunculus</taxon>
    </lineage>
</organism>
<keyword evidence="5" id="KW-0862">Zinc</keyword>
<dbReference type="GO" id="GO:0005634">
    <property type="term" value="C:nucleus"/>
    <property type="evidence" value="ECO:0007669"/>
    <property type="project" value="UniProtKB-SubCell"/>
</dbReference>
<reference evidence="11 13" key="2">
    <citation type="submission" date="2018-11" db="EMBL/GenBank/DDBJ databases">
        <authorList>
            <consortium name="Pathogen Informatics"/>
        </authorList>
    </citation>
    <scope>NUCLEOTIDE SEQUENCE [LARGE SCALE GENOMIC DNA]</scope>
</reference>
<dbReference type="PANTHER" id="PTHR45993">
    <property type="entry name" value="B-CELL LYMPHOMA/LEUKEMIA 11"/>
    <property type="match status" value="1"/>
</dbReference>
<dbReference type="Proteomes" id="UP000274756">
    <property type="component" value="Unassembled WGS sequence"/>
</dbReference>
<dbReference type="GO" id="GO:0008270">
    <property type="term" value="F:zinc ion binding"/>
    <property type="evidence" value="ECO:0007669"/>
    <property type="project" value="UniProtKB-KW"/>
</dbReference>
<evidence type="ECO:0000313" key="13">
    <source>
        <dbReference type="Proteomes" id="UP000274756"/>
    </source>
</evidence>
<dbReference type="GO" id="GO:0003700">
    <property type="term" value="F:DNA-binding transcription factor activity"/>
    <property type="evidence" value="ECO:0007669"/>
    <property type="project" value="TreeGrafter"/>
</dbReference>
<dbReference type="WBParaSite" id="DME_0000006201-mRNA-1">
    <property type="protein sequence ID" value="DME_0000006201-mRNA-1"/>
    <property type="gene ID" value="DME_0000006201"/>
</dbReference>
<keyword evidence="2" id="KW-0479">Metal-binding</keyword>
<evidence type="ECO:0000256" key="1">
    <source>
        <dbReference type="ARBA" id="ARBA00004123"/>
    </source>
</evidence>
<dbReference type="AlphaFoldDB" id="A0A0N4U0I1"/>
<feature type="domain" description="C2H2-type" evidence="10">
    <location>
        <begin position="118"/>
        <end position="145"/>
    </location>
</feature>
<dbReference type="InterPro" id="IPR036236">
    <property type="entry name" value="Znf_C2H2_sf"/>
</dbReference>
<feature type="domain" description="C2H2-type" evidence="10">
    <location>
        <begin position="148"/>
        <end position="178"/>
    </location>
</feature>
<dbReference type="FunFam" id="3.30.160.60:FF:000037">
    <property type="entry name" value="B-cell lymphoma/leukemia 11A isoform X1"/>
    <property type="match status" value="1"/>
</dbReference>
<keyword evidence="6" id="KW-0805">Transcription regulation</keyword>
<evidence type="ECO:0000256" key="6">
    <source>
        <dbReference type="ARBA" id="ARBA00023015"/>
    </source>
</evidence>
<dbReference type="PROSITE" id="PS50157">
    <property type="entry name" value="ZINC_FINGER_C2H2_2"/>
    <property type="match status" value="3"/>
</dbReference>
<evidence type="ECO:0000259" key="10">
    <source>
        <dbReference type="PROSITE" id="PS50157"/>
    </source>
</evidence>
<accession>A0A0N4U0I1</accession>
<dbReference type="SUPFAM" id="SSF57667">
    <property type="entry name" value="beta-beta-alpha zinc fingers"/>
    <property type="match status" value="1"/>
</dbReference>
<dbReference type="Pfam" id="PF23611">
    <property type="entry name" value="zf-C2H2_16"/>
    <property type="match status" value="1"/>
</dbReference>
<evidence type="ECO:0000256" key="5">
    <source>
        <dbReference type="ARBA" id="ARBA00022833"/>
    </source>
</evidence>
<dbReference type="STRING" id="318479.A0A0N4U0I1"/>
<keyword evidence="4 9" id="KW-0863">Zinc-finger</keyword>
<dbReference type="GO" id="GO:0006357">
    <property type="term" value="P:regulation of transcription by RNA polymerase II"/>
    <property type="evidence" value="ECO:0007669"/>
    <property type="project" value="TreeGrafter"/>
</dbReference>
<evidence type="ECO:0000256" key="2">
    <source>
        <dbReference type="ARBA" id="ARBA00022723"/>
    </source>
</evidence>
<dbReference type="Pfam" id="PF00096">
    <property type="entry name" value="zf-C2H2"/>
    <property type="match status" value="2"/>
</dbReference>
<evidence type="ECO:0000256" key="7">
    <source>
        <dbReference type="ARBA" id="ARBA00023163"/>
    </source>
</evidence>
<dbReference type="SMART" id="SM00355">
    <property type="entry name" value="ZnF_C2H2"/>
    <property type="match status" value="3"/>
</dbReference>
<keyword evidence="3" id="KW-0677">Repeat</keyword>
<dbReference type="PANTHER" id="PTHR45993:SF6">
    <property type="entry name" value="C2H2-TYPE DOMAIN-CONTAINING PROTEIN"/>
    <property type="match status" value="1"/>
</dbReference>
<dbReference type="EMBL" id="UYYG01001150">
    <property type="protein sequence ID" value="VDN54449.1"/>
    <property type="molecule type" value="Genomic_DNA"/>
</dbReference>